<reference evidence="1 2" key="1">
    <citation type="journal article" date="2015" name="Nature">
        <title>rRNA introns, odd ribosomes, and small enigmatic genomes across a large radiation of phyla.</title>
        <authorList>
            <person name="Brown C.T."/>
            <person name="Hug L.A."/>
            <person name="Thomas B.C."/>
            <person name="Sharon I."/>
            <person name="Castelle C.J."/>
            <person name="Singh A."/>
            <person name="Wilkins M.J."/>
            <person name="Williams K.H."/>
            <person name="Banfield J.F."/>
        </authorList>
    </citation>
    <scope>NUCLEOTIDE SEQUENCE [LARGE SCALE GENOMIC DNA]</scope>
</reference>
<accession>A0A0G1YQX3</accession>
<evidence type="ECO:0008006" key="3">
    <source>
        <dbReference type="Google" id="ProtNLM"/>
    </source>
</evidence>
<dbReference type="Proteomes" id="UP000034120">
    <property type="component" value="Unassembled WGS sequence"/>
</dbReference>
<evidence type="ECO:0000313" key="2">
    <source>
        <dbReference type="Proteomes" id="UP000034120"/>
    </source>
</evidence>
<organism evidence="1 2">
    <name type="scientific">Candidatus Kaiserbacteria bacterium GW2011_GWB1_50_17</name>
    <dbReference type="NCBI Taxonomy" id="1618673"/>
    <lineage>
        <taxon>Bacteria</taxon>
        <taxon>Candidatus Kaiseribacteriota</taxon>
    </lineage>
</organism>
<evidence type="ECO:0000313" key="1">
    <source>
        <dbReference type="EMBL" id="KKW17417.1"/>
    </source>
</evidence>
<gene>
    <name evidence="1" type="ORF">UY57_C0017G0003</name>
</gene>
<protein>
    <recommendedName>
        <fullName evidence="3">Ribbon-helix-helix protein CopG domain-containing protein</fullName>
    </recommendedName>
</protein>
<comment type="caution">
    <text evidence="1">The sequence shown here is derived from an EMBL/GenBank/DDBJ whole genome shotgun (WGS) entry which is preliminary data.</text>
</comment>
<dbReference type="AlphaFoldDB" id="A0A0G1YQX3"/>
<proteinExistence type="predicted"/>
<sequence length="71" mass="7980">MERIKMMERASIMLSAESVEVLGRLRVKLNATSHSDVIRRAIRALDLLLDDSSEVIVRDRASGKETKVIIS</sequence>
<name>A0A0G1YQX3_9BACT</name>
<dbReference type="EMBL" id="LCQM01000017">
    <property type="protein sequence ID" value="KKW17417.1"/>
    <property type="molecule type" value="Genomic_DNA"/>
</dbReference>